<protein>
    <submittedName>
        <fullName evidence="2">Uncharacterized protein</fullName>
    </submittedName>
</protein>
<organism evidence="2">
    <name type="scientific">Ensete ventricosum</name>
    <name type="common">Abyssinian banana</name>
    <name type="synonym">Musa ensete</name>
    <dbReference type="NCBI Taxonomy" id="4639"/>
    <lineage>
        <taxon>Eukaryota</taxon>
        <taxon>Viridiplantae</taxon>
        <taxon>Streptophyta</taxon>
        <taxon>Embryophyta</taxon>
        <taxon>Tracheophyta</taxon>
        <taxon>Spermatophyta</taxon>
        <taxon>Magnoliopsida</taxon>
        <taxon>Liliopsida</taxon>
        <taxon>Zingiberales</taxon>
        <taxon>Musaceae</taxon>
        <taxon>Ensete</taxon>
    </lineage>
</organism>
<evidence type="ECO:0000313" key="2">
    <source>
        <dbReference type="EMBL" id="RZR72022.1"/>
    </source>
</evidence>
<feature type="compositionally biased region" description="Basic residues" evidence="1">
    <location>
        <begin position="39"/>
        <end position="52"/>
    </location>
</feature>
<name>A0A444E2E8_ENSVE</name>
<sequence length="79" mass="8871">MGEARDNDAYEEELLDYDEDEEKAPDSAAAKASGESVKKSRNKKMEKKRKKKNLEFGAALRPRDLLWAISSPSAGEGRR</sequence>
<dbReference type="AlphaFoldDB" id="A0A444E2E8"/>
<reference evidence="2" key="1">
    <citation type="journal article" date="2018" name="Data Brief">
        <title>Genome sequence data from 17 accessions of Ensete ventricosum, a staple food crop for millions in Ethiopia.</title>
        <authorList>
            <person name="Yemataw Z."/>
            <person name="Muzemil S."/>
            <person name="Ambachew D."/>
            <person name="Tripathi L."/>
            <person name="Tesfaye K."/>
            <person name="Chala A."/>
            <person name="Farbos A."/>
            <person name="O'Neill P."/>
            <person name="Moore K."/>
            <person name="Grant M."/>
            <person name="Studholme D.J."/>
        </authorList>
    </citation>
    <scope>NUCLEOTIDE SEQUENCE [LARGE SCALE GENOMIC DNA]</scope>
    <source>
        <tissue evidence="2">Leaf</tissue>
    </source>
</reference>
<gene>
    <name evidence="2" type="ORF">BHM03_00009754</name>
</gene>
<evidence type="ECO:0000256" key="1">
    <source>
        <dbReference type="SAM" id="MobiDB-lite"/>
    </source>
</evidence>
<proteinExistence type="predicted"/>
<accession>A0A444E2E8</accession>
<feature type="compositionally biased region" description="Acidic residues" evidence="1">
    <location>
        <begin position="9"/>
        <end position="23"/>
    </location>
</feature>
<dbReference type="EMBL" id="KV875617">
    <property type="protein sequence ID" value="RZR72022.1"/>
    <property type="molecule type" value="Genomic_DNA"/>
</dbReference>
<dbReference type="Proteomes" id="UP000290560">
    <property type="component" value="Unassembled WGS sequence"/>
</dbReference>
<feature type="region of interest" description="Disordered" evidence="1">
    <location>
        <begin position="1"/>
        <end position="55"/>
    </location>
</feature>